<proteinExistence type="predicted"/>
<protein>
    <submittedName>
        <fullName evidence="2">G protein gamma domain-containing protein</fullName>
    </submittedName>
</protein>
<accession>A0A7E4VD46</accession>
<dbReference type="AlphaFoldDB" id="A0A7E4VD46"/>
<keyword evidence="1" id="KW-1185">Reference proteome</keyword>
<evidence type="ECO:0000313" key="1">
    <source>
        <dbReference type="Proteomes" id="UP000492821"/>
    </source>
</evidence>
<organism evidence="1 2">
    <name type="scientific">Panagrellus redivivus</name>
    <name type="common">Microworm</name>
    <dbReference type="NCBI Taxonomy" id="6233"/>
    <lineage>
        <taxon>Eukaryota</taxon>
        <taxon>Metazoa</taxon>
        <taxon>Ecdysozoa</taxon>
        <taxon>Nematoda</taxon>
        <taxon>Chromadorea</taxon>
        <taxon>Rhabditida</taxon>
        <taxon>Tylenchina</taxon>
        <taxon>Panagrolaimomorpha</taxon>
        <taxon>Panagrolaimoidea</taxon>
        <taxon>Panagrolaimidae</taxon>
        <taxon>Panagrellus</taxon>
    </lineage>
</organism>
<dbReference type="WBParaSite" id="Pan_g19022.t1">
    <property type="protein sequence ID" value="Pan_g19022.t1"/>
    <property type="gene ID" value="Pan_g19022"/>
</dbReference>
<sequence>MVQNPDGEGLRKVEKMQEQVADIVSNSVTEEKYVKLLRSKVPSNDRIEALEEAISQFEKAPLTRRKRRCCAIL</sequence>
<evidence type="ECO:0000313" key="2">
    <source>
        <dbReference type="WBParaSite" id="Pan_g19022.t1"/>
    </source>
</evidence>
<name>A0A7E4VD46_PANRE</name>
<dbReference type="Proteomes" id="UP000492821">
    <property type="component" value="Unassembled WGS sequence"/>
</dbReference>
<reference evidence="2" key="2">
    <citation type="submission" date="2020-10" db="UniProtKB">
        <authorList>
            <consortium name="WormBaseParasite"/>
        </authorList>
    </citation>
    <scope>IDENTIFICATION</scope>
</reference>
<reference evidence="1" key="1">
    <citation type="journal article" date="2013" name="Genetics">
        <title>The draft genome and transcriptome of Panagrellus redivivus are shaped by the harsh demands of a free-living lifestyle.</title>
        <authorList>
            <person name="Srinivasan J."/>
            <person name="Dillman A.R."/>
            <person name="Macchietto M.G."/>
            <person name="Heikkinen L."/>
            <person name="Lakso M."/>
            <person name="Fracchia K.M."/>
            <person name="Antoshechkin I."/>
            <person name="Mortazavi A."/>
            <person name="Wong G."/>
            <person name="Sternberg P.W."/>
        </authorList>
    </citation>
    <scope>NUCLEOTIDE SEQUENCE [LARGE SCALE GENOMIC DNA]</scope>
    <source>
        <strain evidence="1">MT8872</strain>
    </source>
</reference>